<dbReference type="CDD" id="cd02440">
    <property type="entry name" value="AdoMet_MTases"/>
    <property type="match status" value="1"/>
</dbReference>
<dbReference type="Pfam" id="PF13489">
    <property type="entry name" value="Methyltransf_23"/>
    <property type="match status" value="1"/>
</dbReference>
<dbReference type="EMBL" id="JACPUR010000017">
    <property type="protein sequence ID" value="MBI3127331.1"/>
    <property type="molecule type" value="Genomic_DNA"/>
</dbReference>
<keyword evidence="1" id="KW-0489">Methyltransferase</keyword>
<dbReference type="GO" id="GO:0032259">
    <property type="term" value="P:methylation"/>
    <property type="evidence" value="ECO:0007669"/>
    <property type="project" value="UniProtKB-KW"/>
</dbReference>
<dbReference type="InterPro" id="IPR029063">
    <property type="entry name" value="SAM-dependent_MTases_sf"/>
</dbReference>
<proteinExistence type="predicted"/>
<evidence type="ECO:0000313" key="1">
    <source>
        <dbReference type="EMBL" id="MBI3127331.1"/>
    </source>
</evidence>
<dbReference type="PANTHER" id="PTHR43591">
    <property type="entry name" value="METHYLTRANSFERASE"/>
    <property type="match status" value="1"/>
</dbReference>
<evidence type="ECO:0000313" key="2">
    <source>
        <dbReference type="Proteomes" id="UP000782312"/>
    </source>
</evidence>
<dbReference type="SUPFAM" id="SSF53335">
    <property type="entry name" value="S-adenosyl-L-methionine-dependent methyltransferases"/>
    <property type="match status" value="1"/>
</dbReference>
<organism evidence="1 2">
    <name type="scientific">Tectimicrobiota bacterium</name>
    <dbReference type="NCBI Taxonomy" id="2528274"/>
    <lineage>
        <taxon>Bacteria</taxon>
        <taxon>Pseudomonadati</taxon>
        <taxon>Nitrospinota/Tectimicrobiota group</taxon>
        <taxon>Candidatus Tectimicrobiota</taxon>
    </lineage>
</organism>
<gene>
    <name evidence="1" type="ORF">HYZ11_06980</name>
</gene>
<dbReference type="GO" id="GO:0008168">
    <property type="term" value="F:methyltransferase activity"/>
    <property type="evidence" value="ECO:0007669"/>
    <property type="project" value="UniProtKB-KW"/>
</dbReference>
<reference evidence="1" key="1">
    <citation type="submission" date="2020-07" db="EMBL/GenBank/DDBJ databases">
        <title>Huge and variable diversity of episymbiotic CPR bacteria and DPANN archaea in groundwater ecosystems.</title>
        <authorList>
            <person name="He C.Y."/>
            <person name="Keren R."/>
            <person name="Whittaker M."/>
            <person name="Farag I.F."/>
            <person name="Doudna J."/>
            <person name="Cate J.H.D."/>
            <person name="Banfield J.F."/>
        </authorList>
    </citation>
    <scope>NUCLEOTIDE SEQUENCE</scope>
    <source>
        <strain evidence="1">NC_groundwater_763_Ag_S-0.2um_68_21</strain>
    </source>
</reference>
<dbReference type="AlphaFoldDB" id="A0A932MPN9"/>
<dbReference type="Gene3D" id="3.40.50.150">
    <property type="entry name" value="Vaccinia Virus protein VP39"/>
    <property type="match status" value="1"/>
</dbReference>
<dbReference type="Proteomes" id="UP000782312">
    <property type="component" value="Unassembled WGS sequence"/>
</dbReference>
<name>A0A932MPN9_UNCTE</name>
<keyword evidence="1" id="KW-0808">Transferase</keyword>
<protein>
    <submittedName>
        <fullName evidence="1">Methyltransferase domain-containing protein</fullName>
    </submittedName>
</protein>
<accession>A0A932MPN9</accession>
<sequence length="235" mass="26150">MSGRASVLRFLPALRHAFRNPIFLQHLLRLLWIAPLVEGLEGRVLDIGSGPRTFAKFYSRARRVVNADYLSTSEAFKGVPPDVWADGRALPFRDGAFDHATCWEVIEHLPDPARLFGEAARVLRPGGRLVLSTPMAWGLHGEPHDYYRYTPHGLRHLAEEAGFRVRAIHPTSGTLGLVGQNLSVFIGEEIARGNRTALFLLRPAFGLVQLSFLFLDLLAGRRGHSLHHVAVLEKG</sequence>
<comment type="caution">
    <text evidence="1">The sequence shown here is derived from an EMBL/GenBank/DDBJ whole genome shotgun (WGS) entry which is preliminary data.</text>
</comment>